<comment type="subcellular location">
    <subcellularLocation>
        <location evidence="1">Endomembrane system</location>
    </subcellularLocation>
</comment>
<feature type="domain" description="SUN" evidence="8">
    <location>
        <begin position="157"/>
        <end position="327"/>
    </location>
</feature>
<evidence type="ECO:0000313" key="9">
    <source>
        <dbReference type="EMBL" id="PAV72519.1"/>
    </source>
</evidence>
<feature type="chain" id="PRO_5013013982" description="SUN domain-containing protein" evidence="7">
    <location>
        <begin position="28"/>
        <end position="893"/>
    </location>
</feature>
<evidence type="ECO:0000313" key="10">
    <source>
        <dbReference type="Proteomes" id="UP000218231"/>
    </source>
</evidence>
<dbReference type="EMBL" id="LIAE01008766">
    <property type="protein sequence ID" value="PAV72519.1"/>
    <property type="molecule type" value="Genomic_DNA"/>
</dbReference>
<comment type="caution">
    <text evidence="9">The sequence shown here is derived from an EMBL/GenBank/DDBJ whole genome shotgun (WGS) entry which is preliminary data.</text>
</comment>
<keyword evidence="7" id="KW-0732">Signal</keyword>
<feature type="signal peptide" evidence="7">
    <location>
        <begin position="1"/>
        <end position="27"/>
    </location>
</feature>
<evidence type="ECO:0000256" key="3">
    <source>
        <dbReference type="ARBA" id="ARBA00022989"/>
    </source>
</evidence>
<evidence type="ECO:0000256" key="7">
    <source>
        <dbReference type="SAM" id="SignalP"/>
    </source>
</evidence>
<accession>A0A2A2KFA0</accession>
<dbReference type="Proteomes" id="UP000218231">
    <property type="component" value="Unassembled WGS sequence"/>
</dbReference>
<keyword evidence="10" id="KW-1185">Reference proteome</keyword>
<feature type="compositionally biased region" description="Basic and acidic residues" evidence="6">
    <location>
        <begin position="534"/>
        <end position="589"/>
    </location>
</feature>
<dbReference type="OrthoDB" id="266334at2759"/>
<dbReference type="GO" id="GO:0016020">
    <property type="term" value="C:membrane"/>
    <property type="evidence" value="ECO:0007669"/>
    <property type="project" value="InterPro"/>
</dbReference>
<dbReference type="Pfam" id="PF07738">
    <property type="entry name" value="Sad1_UNC"/>
    <property type="match status" value="1"/>
</dbReference>
<dbReference type="PANTHER" id="PTHR12953">
    <property type="entry name" value="MEMBRANE PROTEIN CH1 RELATED"/>
    <property type="match status" value="1"/>
</dbReference>
<feature type="compositionally biased region" description="Polar residues" evidence="6">
    <location>
        <begin position="107"/>
        <end position="119"/>
    </location>
</feature>
<feature type="region of interest" description="Disordered" evidence="6">
    <location>
        <begin position="532"/>
        <end position="653"/>
    </location>
</feature>
<evidence type="ECO:0000256" key="5">
    <source>
        <dbReference type="SAM" id="Coils"/>
    </source>
</evidence>
<dbReference type="PROSITE" id="PS51469">
    <property type="entry name" value="SUN"/>
    <property type="match status" value="1"/>
</dbReference>
<keyword evidence="2" id="KW-0812">Transmembrane</keyword>
<dbReference type="PANTHER" id="PTHR12953:SF0">
    <property type="entry name" value="SUN DOMAIN-CONTAINING OSSIFICATION FACTOR"/>
    <property type="match status" value="1"/>
</dbReference>
<feature type="region of interest" description="Disordered" evidence="6">
    <location>
        <begin position="148"/>
        <end position="173"/>
    </location>
</feature>
<dbReference type="STRING" id="2018661.A0A2A2KFA0"/>
<dbReference type="AlphaFoldDB" id="A0A2A2KFA0"/>
<name>A0A2A2KFA0_9BILA</name>
<feature type="compositionally biased region" description="Polar residues" evidence="6">
    <location>
        <begin position="593"/>
        <end position="613"/>
    </location>
</feature>
<feature type="compositionally biased region" description="Low complexity" evidence="6">
    <location>
        <begin position="619"/>
        <end position="646"/>
    </location>
</feature>
<keyword evidence="3" id="KW-1133">Transmembrane helix</keyword>
<feature type="compositionally biased region" description="Polar residues" evidence="6">
    <location>
        <begin position="362"/>
        <end position="380"/>
    </location>
</feature>
<organism evidence="9 10">
    <name type="scientific">Diploscapter pachys</name>
    <dbReference type="NCBI Taxonomy" id="2018661"/>
    <lineage>
        <taxon>Eukaryota</taxon>
        <taxon>Metazoa</taxon>
        <taxon>Ecdysozoa</taxon>
        <taxon>Nematoda</taxon>
        <taxon>Chromadorea</taxon>
        <taxon>Rhabditida</taxon>
        <taxon>Rhabditina</taxon>
        <taxon>Rhabditomorpha</taxon>
        <taxon>Rhabditoidea</taxon>
        <taxon>Rhabditidae</taxon>
        <taxon>Diploscapter</taxon>
    </lineage>
</organism>
<evidence type="ECO:0000256" key="1">
    <source>
        <dbReference type="ARBA" id="ARBA00004308"/>
    </source>
</evidence>
<dbReference type="PROSITE" id="PS51257">
    <property type="entry name" value="PROKAR_LIPOPROTEIN"/>
    <property type="match status" value="1"/>
</dbReference>
<evidence type="ECO:0000256" key="6">
    <source>
        <dbReference type="SAM" id="MobiDB-lite"/>
    </source>
</evidence>
<dbReference type="GO" id="GO:0012505">
    <property type="term" value="C:endomembrane system"/>
    <property type="evidence" value="ECO:0007669"/>
    <property type="project" value="UniProtKB-SubCell"/>
</dbReference>
<proteinExistence type="predicted"/>
<evidence type="ECO:0000256" key="2">
    <source>
        <dbReference type="ARBA" id="ARBA00022692"/>
    </source>
</evidence>
<sequence>MKHRQKYRYPSLLVLSLRLLLLQVAVNFPVSSSCRATGLNLSFPPYNFPALIRGEFPANEDLARQIESSQNVCHKALPPINPSAFAPPLNRCDGTTTPTPLQAEISAQSNDTLSASGNDTGADFNETEKRQPVIATFDEWTKQKLNKKEQLNKQPTNSNAIPTSQTTTQPGQPYVNLPPPAAAHSRNYASKECGAKILASNPEAENTKAVLNDKEMDEYMRIPCEKALNKFLIVELCETIQPQKIELANLELFSSGPKEVRVFASERYPATEWVLAAELQVADSRQLQSFTIQKSPYAKFIKLDFLSHFGNEHYCTLSLLKVLGMSMVDEYELEAQSTLTEVAPPSSDGAAASSSTFPAATQQLIDPTPGQTGTIESPFQQPVDVEKKEEIVKVEPEQDTKVTEKKSSTNEKNLSGSAAEVIGKVVNGELLNELVNKVKNLVVDPRKSKQAKNQTAKRNSSYRTRISVCTKCTREQSQPRKSNFFCHAFFADNVANFSTSRNPRYGSRNLLSNFWRRRNEFIRKNYQSLRRKKTLQEEKESKSAKAQREREESQKSDVKEKVNVKIAEQQREEKKDFPDVQKNIEDQAKVQEIPQSVSDSSTQPASGTSQTQKPPAASEPVPEQPQQMVQNHQNGNQQNQQQQQQNALPATSLSHKESVFMKLNKRIATLEMNMSLSSEYLSELSRQYVEQTEQQNKALQEAKIAAEKLIKEAVERVEQDAEKKISSLKSDVEILSEWMKSQQKKSAELTVWKRHSHKDFTCSAAASAMQTQAEMISRFVHAVDEKLEQMWTTEQVLFLIVIIQLGIYSLQKTIHWIYERRQQNEAEEKEVDQKQKKFEGKLLKKVDRMLRETKRDMHQIRRQRRKDIYRFGCSKLARLQNGRRKYLQIRKQA</sequence>
<keyword evidence="5" id="KW-0175">Coiled coil</keyword>
<evidence type="ECO:0000256" key="4">
    <source>
        <dbReference type="ARBA" id="ARBA00023136"/>
    </source>
</evidence>
<feature type="coiled-coil region" evidence="5">
    <location>
        <begin position="681"/>
        <end position="731"/>
    </location>
</feature>
<evidence type="ECO:0000259" key="8">
    <source>
        <dbReference type="PROSITE" id="PS51469"/>
    </source>
</evidence>
<dbReference type="InterPro" id="IPR045120">
    <property type="entry name" value="Suco/Slp1-like"/>
</dbReference>
<keyword evidence="4" id="KW-0472">Membrane</keyword>
<feature type="region of interest" description="Disordered" evidence="6">
    <location>
        <begin position="362"/>
        <end position="411"/>
    </location>
</feature>
<reference evidence="9 10" key="1">
    <citation type="journal article" date="2017" name="Curr. Biol.">
        <title>Genome architecture and evolution of a unichromosomal asexual nematode.</title>
        <authorList>
            <person name="Fradin H."/>
            <person name="Zegar C."/>
            <person name="Gutwein M."/>
            <person name="Lucas J."/>
            <person name="Kovtun M."/>
            <person name="Corcoran D."/>
            <person name="Baugh L.R."/>
            <person name="Kiontke K."/>
            <person name="Gunsalus K."/>
            <person name="Fitch D.H."/>
            <person name="Piano F."/>
        </authorList>
    </citation>
    <scope>NUCLEOTIDE SEQUENCE [LARGE SCALE GENOMIC DNA]</scope>
    <source>
        <strain evidence="9">PF1309</strain>
    </source>
</reference>
<protein>
    <recommendedName>
        <fullName evidence="8">SUN domain-containing protein</fullName>
    </recommendedName>
</protein>
<feature type="compositionally biased region" description="Basic and acidic residues" evidence="6">
    <location>
        <begin position="384"/>
        <end position="409"/>
    </location>
</feature>
<feature type="region of interest" description="Disordered" evidence="6">
    <location>
        <begin position="107"/>
        <end position="127"/>
    </location>
</feature>
<dbReference type="GO" id="GO:0034975">
    <property type="term" value="P:protein folding in endoplasmic reticulum"/>
    <property type="evidence" value="ECO:0007669"/>
    <property type="project" value="TreeGrafter"/>
</dbReference>
<dbReference type="InterPro" id="IPR012919">
    <property type="entry name" value="SUN_dom"/>
</dbReference>
<gene>
    <name evidence="9" type="ORF">WR25_25217</name>
</gene>
<feature type="compositionally biased region" description="Low complexity" evidence="6">
    <location>
        <begin position="162"/>
        <end position="173"/>
    </location>
</feature>
<dbReference type="GO" id="GO:0005737">
    <property type="term" value="C:cytoplasm"/>
    <property type="evidence" value="ECO:0007669"/>
    <property type="project" value="TreeGrafter"/>
</dbReference>